<dbReference type="Proteomes" id="UP000246018">
    <property type="component" value="Unassembled WGS sequence"/>
</dbReference>
<reference evidence="2 3" key="1">
    <citation type="submission" date="2018-04" db="EMBL/GenBank/DDBJ databases">
        <title>Genome of Nocardioides gansuensis WSJ-1.</title>
        <authorList>
            <person name="Wu S."/>
            <person name="Wang G."/>
        </authorList>
    </citation>
    <scope>NUCLEOTIDE SEQUENCE [LARGE SCALE GENOMIC DNA]</scope>
    <source>
        <strain evidence="2 3">WSJ-1</strain>
    </source>
</reference>
<feature type="transmembrane region" description="Helical" evidence="1">
    <location>
        <begin position="46"/>
        <end position="69"/>
    </location>
</feature>
<feature type="transmembrane region" description="Helical" evidence="1">
    <location>
        <begin position="20"/>
        <end position="40"/>
    </location>
</feature>
<keyword evidence="3" id="KW-1185">Reference proteome</keyword>
<evidence type="ECO:0000256" key="1">
    <source>
        <dbReference type="SAM" id="Phobius"/>
    </source>
</evidence>
<keyword evidence="1" id="KW-0812">Transmembrane</keyword>
<dbReference type="EMBL" id="QDGZ01000005">
    <property type="protein sequence ID" value="PVG82273.1"/>
    <property type="molecule type" value="Genomic_DNA"/>
</dbReference>
<proteinExistence type="predicted"/>
<evidence type="ECO:0000313" key="3">
    <source>
        <dbReference type="Proteomes" id="UP000246018"/>
    </source>
</evidence>
<evidence type="ECO:0000313" key="2">
    <source>
        <dbReference type="EMBL" id="PVG82273.1"/>
    </source>
</evidence>
<feature type="transmembrane region" description="Helical" evidence="1">
    <location>
        <begin position="81"/>
        <end position="100"/>
    </location>
</feature>
<dbReference type="AlphaFoldDB" id="A0A2T8F9B3"/>
<sequence length="136" mass="13738">MGNPPEDTQVDRGKVARGGLVGAGIGVALLALSLFFLVRLEADTDVLGVFLPLAAGLVTLGLGAIALLPLRLGDTPSTAGVVAWAFRGLALLGIAVTAAGVARGELPWIAFGLVPLLACAALAKDSMRLARKARGD</sequence>
<comment type="caution">
    <text evidence="2">The sequence shown here is derived from an EMBL/GenBank/DDBJ whole genome shotgun (WGS) entry which is preliminary data.</text>
</comment>
<organism evidence="2 3">
    <name type="scientific">Nocardioides gansuensis</name>
    <dbReference type="NCBI Taxonomy" id="2138300"/>
    <lineage>
        <taxon>Bacteria</taxon>
        <taxon>Bacillati</taxon>
        <taxon>Actinomycetota</taxon>
        <taxon>Actinomycetes</taxon>
        <taxon>Propionibacteriales</taxon>
        <taxon>Nocardioidaceae</taxon>
        <taxon>Nocardioides</taxon>
    </lineage>
</organism>
<protein>
    <recommendedName>
        <fullName evidence="4">Integral membrane protein</fullName>
    </recommendedName>
</protein>
<keyword evidence="1" id="KW-1133">Transmembrane helix</keyword>
<feature type="transmembrane region" description="Helical" evidence="1">
    <location>
        <begin position="106"/>
        <end position="123"/>
    </location>
</feature>
<gene>
    <name evidence="2" type="ORF">DDE18_12305</name>
</gene>
<evidence type="ECO:0008006" key="4">
    <source>
        <dbReference type="Google" id="ProtNLM"/>
    </source>
</evidence>
<name>A0A2T8F9B3_9ACTN</name>
<accession>A0A2T8F9B3</accession>
<dbReference type="RefSeq" id="WP_116572577.1">
    <property type="nucleotide sequence ID" value="NZ_QDGZ01000005.1"/>
</dbReference>
<keyword evidence="1" id="KW-0472">Membrane</keyword>